<evidence type="ECO:0000256" key="6">
    <source>
        <dbReference type="ARBA" id="ARBA00023136"/>
    </source>
</evidence>
<keyword evidence="5 9" id="KW-1133">Transmembrane helix</keyword>
<dbReference type="EMBL" id="ML220194">
    <property type="protein sequence ID" value="TGZ76227.1"/>
    <property type="molecule type" value="Genomic_DNA"/>
</dbReference>
<dbReference type="AlphaFoldDB" id="A0A4S2MPG2"/>
<dbReference type="InterPro" id="IPR010920">
    <property type="entry name" value="LSM_dom_sf"/>
</dbReference>
<dbReference type="STRING" id="341454.A0A4S2MPG2"/>
<dbReference type="InterPro" id="IPR011992">
    <property type="entry name" value="EF-hand-dom_pair"/>
</dbReference>
<evidence type="ECO:0000256" key="5">
    <source>
        <dbReference type="ARBA" id="ARBA00022989"/>
    </source>
</evidence>
<protein>
    <recommendedName>
        <fullName evidence="7">Mechanosensitive ion channel protein</fullName>
    </recommendedName>
</protein>
<feature type="compositionally biased region" description="Polar residues" evidence="8">
    <location>
        <begin position="827"/>
        <end position="836"/>
    </location>
</feature>
<feature type="transmembrane region" description="Helical" evidence="9">
    <location>
        <begin position="201"/>
        <end position="220"/>
    </location>
</feature>
<comment type="similarity">
    <text evidence="2 7">Belongs to the MscS (TC 1.A.23) family.</text>
</comment>
<dbReference type="SUPFAM" id="SSF50182">
    <property type="entry name" value="Sm-like ribonucleoproteins"/>
    <property type="match status" value="1"/>
</dbReference>
<dbReference type="InterPro" id="IPR018247">
    <property type="entry name" value="EF_Hand_1_Ca_BS"/>
</dbReference>
<feature type="compositionally biased region" description="Basic and acidic residues" evidence="8">
    <location>
        <begin position="705"/>
        <end position="721"/>
    </location>
</feature>
<dbReference type="PROSITE" id="PS50222">
    <property type="entry name" value="EF_HAND_2"/>
    <property type="match status" value="1"/>
</dbReference>
<dbReference type="InterPro" id="IPR002048">
    <property type="entry name" value="EF_hand_dom"/>
</dbReference>
<evidence type="ECO:0000256" key="3">
    <source>
        <dbReference type="ARBA" id="ARBA00022692"/>
    </source>
</evidence>
<evidence type="ECO:0000256" key="8">
    <source>
        <dbReference type="SAM" id="MobiDB-lite"/>
    </source>
</evidence>
<feature type="transmembrane region" description="Helical" evidence="9">
    <location>
        <begin position="240"/>
        <end position="261"/>
    </location>
</feature>
<sequence length="836" mass="93729">MAPVPHSPTNTKGFIPLPNMSNQQGLRSEDHIVNIPLTPIETNVSTGARKEGHTADPNVFKNDVQDVEDTGYQRHIGRRRARQNTMSSDGAEEGALTTMGKIYDKLLNFSIVTRYLIYILPLSLCFLVVILVCHLVPEARGKVKIGTVPLKWFFVWLEIVWCSLWISKLVAKALPFVFQALVGVVSSGVKKYSMVIKALEIQISLVGWAIASLCSFIPLMTKNPDVKQHGGKVFPWQDRVNKVLISCLVSTIVYLVEKVLIQIVSVDYHRRQFAQRIKENKNNVRFLASLYEVSRNLFPEYTEFAEEDYIIHQGLAGSVIPGRKKKSGTATPMRQLIGNVNIVQDRITSVFGNIAQEVTGNKNVFNPSSSYATVLEALVKKSSSEALARRIWMSFVPENSSALTKADLLEVMGPAHHEQADECFSSLDKDGNGDVSLDEMVQHVLHCHTERYAVAKSMRDVDNAIGALNNVLMFIVLVIVILIFVIAQQASVGTTLAGFGTVLISLSFVFSITAQEVLGSTIFLFVKHPYDVGDRVDMDGSKYIVEQISLLYTVFKKVECGKTAQWPNNILNTKQIENVSRSKFMQEQITVSVHFDTKYEDIQKLRQELYMFMNDNSRDFVPDLDNVEVTGINKLDLLELRIYIKHRGNWANELQTAQRRSKFFCALADIFRKIPIYAPGGGDPSLGEQGKPMYYVPVSDEQAREQMEKAKVDKLSKRWDYESSSSDSDSDSGSSKKSKKGKRKSQSEHNSASSTSTAVGLDLNTTGHRTRSPFSDSRTPHNNLMHSVSGRRSTDTHTSHSRREDIEEVRGLLHAESVRGRRKPVPGSQQHTPFHQ</sequence>
<keyword evidence="4" id="KW-0106">Calcium</keyword>
<comment type="subcellular location">
    <subcellularLocation>
        <location evidence="1">Endomembrane system</location>
        <topology evidence="1">Multi-pass membrane protein</topology>
    </subcellularLocation>
    <subcellularLocation>
        <location evidence="7">Endoplasmic reticulum membrane</location>
    </subcellularLocation>
</comment>
<dbReference type="InterPro" id="IPR058650">
    <property type="entry name" value="Msy1/2-like"/>
</dbReference>
<feature type="transmembrane region" description="Helical" evidence="9">
    <location>
        <begin position="148"/>
        <end position="167"/>
    </location>
</feature>
<accession>A0A4S2MPG2</accession>
<dbReference type="PANTHER" id="PTHR31323:SF14">
    <property type="entry name" value="MECHANOSENSITIVE ION CHANNEL PROTEIN MSY2"/>
    <property type="match status" value="1"/>
</dbReference>
<dbReference type="PIRSF" id="PIRSF017209">
    <property type="entry name" value="Memb_At2g17000_prd"/>
    <property type="match status" value="1"/>
</dbReference>
<dbReference type="GO" id="GO:0006874">
    <property type="term" value="P:intracellular calcium ion homeostasis"/>
    <property type="evidence" value="ECO:0007669"/>
    <property type="project" value="TreeGrafter"/>
</dbReference>
<dbReference type="InParanoid" id="A0A4S2MPG2"/>
<dbReference type="InterPro" id="IPR016688">
    <property type="entry name" value="MscS-like_plants/fungi"/>
</dbReference>
<feature type="transmembrane region" description="Helical" evidence="9">
    <location>
        <begin position="115"/>
        <end position="136"/>
    </location>
</feature>
<feature type="compositionally biased region" description="Polar residues" evidence="8">
    <location>
        <begin position="748"/>
        <end position="786"/>
    </location>
</feature>
<reference evidence="11 12" key="1">
    <citation type="submission" date="2019-04" db="EMBL/GenBank/DDBJ databases">
        <title>Comparative genomics and transcriptomics to analyze fruiting body development in filamentous ascomycetes.</title>
        <authorList>
            <consortium name="DOE Joint Genome Institute"/>
            <person name="Lutkenhaus R."/>
            <person name="Traeger S."/>
            <person name="Breuer J."/>
            <person name="Kuo A."/>
            <person name="Lipzen A."/>
            <person name="Pangilinan J."/>
            <person name="Dilworth D."/>
            <person name="Sandor L."/>
            <person name="Poggeler S."/>
            <person name="Barry K."/>
            <person name="Grigoriev I.V."/>
            <person name="Nowrousian M."/>
        </authorList>
    </citation>
    <scope>NUCLEOTIDE SEQUENCE [LARGE SCALE GENOMIC DNA]</scope>
    <source>
        <strain evidence="11 12">CBS 389.68</strain>
    </source>
</reference>
<dbReference type="Pfam" id="PF00924">
    <property type="entry name" value="MS_channel_2nd"/>
    <property type="match status" value="1"/>
</dbReference>
<evidence type="ECO:0000313" key="11">
    <source>
        <dbReference type="EMBL" id="TGZ76227.1"/>
    </source>
</evidence>
<dbReference type="PROSITE" id="PS00018">
    <property type="entry name" value="EF_HAND_1"/>
    <property type="match status" value="1"/>
</dbReference>
<dbReference type="OrthoDB" id="544685at2759"/>
<dbReference type="Proteomes" id="UP000298138">
    <property type="component" value="Unassembled WGS sequence"/>
</dbReference>
<feature type="domain" description="EF-hand" evidence="10">
    <location>
        <begin position="415"/>
        <end position="450"/>
    </location>
</feature>
<evidence type="ECO:0000256" key="2">
    <source>
        <dbReference type="ARBA" id="ARBA00008017"/>
    </source>
</evidence>
<evidence type="ECO:0000256" key="1">
    <source>
        <dbReference type="ARBA" id="ARBA00004127"/>
    </source>
</evidence>
<dbReference type="Pfam" id="PF25886">
    <property type="entry name" value="Msy1"/>
    <property type="match status" value="1"/>
</dbReference>
<evidence type="ECO:0000313" key="12">
    <source>
        <dbReference type="Proteomes" id="UP000298138"/>
    </source>
</evidence>
<dbReference type="GO" id="GO:0005262">
    <property type="term" value="F:calcium channel activity"/>
    <property type="evidence" value="ECO:0007669"/>
    <property type="project" value="TreeGrafter"/>
</dbReference>
<keyword evidence="12" id="KW-1185">Reference proteome</keyword>
<dbReference type="SUPFAM" id="SSF47473">
    <property type="entry name" value="EF-hand"/>
    <property type="match status" value="1"/>
</dbReference>
<evidence type="ECO:0000259" key="10">
    <source>
        <dbReference type="PROSITE" id="PS50222"/>
    </source>
</evidence>
<dbReference type="InterPro" id="IPR023408">
    <property type="entry name" value="MscS_beta-dom_sf"/>
</dbReference>
<feature type="transmembrane region" description="Helical" evidence="9">
    <location>
        <begin position="467"/>
        <end position="487"/>
    </location>
</feature>
<feature type="transmembrane region" description="Helical" evidence="9">
    <location>
        <begin position="499"/>
        <end position="526"/>
    </location>
</feature>
<keyword evidence="7" id="KW-0256">Endoplasmic reticulum</keyword>
<feature type="region of interest" description="Disordered" evidence="8">
    <location>
        <begin position="705"/>
        <end position="836"/>
    </location>
</feature>
<name>A0A4S2MPG2_9PEZI</name>
<dbReference type="Gene3D" id="2.30.30.60">
    <property type="match status" value="1"/>
</dbReference>
<proteinExistence type="inferred from homology"/>
<gene>
    <name evidence="11" type="ORF">EX30DRAFT_266358</name>
</gene>
<dbReference type="Gene3D" id="1.10.238.10">
    <property type="entry name" value="EF-hand"/>
    <property type="match status" value="1"/>
</dbReference>
<dbReference type="InterPro" id="IPR006685">
    <property type="entry name" value="MscS_channel_2nd"/>
</dbReference>
<feature type="compositionally biased region" description="Basic and acidic residues" evidence="8">
    <location>
        <begin position="792"/>
        <end position="819"/>
    </location>
</feature>
<dbReference type="GO" id="GO:0005789">
    <property type="term" value="C:endoplasmic reticulum membrane"/>
    <property type="evidence" value="ECO:0007669"/>
    <property type="project" value="UniProtKB-SubCell"/>
</dbReference>
<evidence type="ECO:0000256" key="9">
    <source>
        <dbReference type="SAM" id="Phobius"/>
    </source>
</evidence>
<dbReference type="PANTHER" id="PTHR31323">
    <property type="entry name" value="MECHANOSENSITIVE ION CHANNEL PROTEIN MSY2"/>
    <property type="match status" value="1"/>
</dbReference>
<dbReference type="GO" id="GO:0005509">
    <property type="term" value="F:calcium ion binding"/>
    <property type="evidence" value="ECO:0007669"/>
    <property type="project" value="InterPro"/>
</dbReference>
<feature type="compositionally biased region" description="Low complexity" evidence="8">
    <location>
        <begin position="723"/>
        <end position="735"/>
    </location>
</feature>
<keyword evidence="3 9" id="KW-0812">Transmembrane</keyword>
<evidence type="ECO:0000256" key="4">
    <source>
        <dbReference type="ARBA" id="ARBA00022837"/>
    </source>
</evidence>
<keyword evidence="6 7" id="KW-0472">Membrane</keyword>
<evidence type="ECO:0000256" key="7">
    <source>
        <dbReference type="PIRNR" id="PIRNR017209"/>
    </source>
</evidence>
<organism evidence="11 12">
    <name type="scientific">Ascodesmis nigricans</name>
    <dbReference type="NCBI Taxonomy" id="341454"/>
    <lineage>
        <taxon>Eukaryota</taxon>
        <taxon>Fungi</taxon>
        <taxon>Dikarya</taxon>
        <taxon>Ascomycota</taxon>
        <taxon>Pezizomycotina</taxon>
        <taxon>Pezizomycetes</taxon>
        <taxon>Pezizales</taxon>
        <taxon>Ascodesmidaceae</taxon>
        <taxon>Ascodesmis</taxon>
    </lineage>
</organism>